<evidence type="ECO:0000256" key="3">
    <source>
        <dbReference type="ARBA" id="ARBA00022777"/>
    </source>
</evidence>
<keyword evidence="3" id="KW-0418">Kinase</keyword>
<evidence type="ECO:0000256" key="2">
    <source>
        <dbReference type="ARBA" id="ARBA00022741"/>
    </source>
</evidence>
<dbReference type="Gene3D" id="3.30.200.20">
    <property type="entry name" value="Phosphorylase Kinase, domain 1"/>
    <property type="match status" value="1"/>
</dbReference>
<proteinExistence type="predicted"/>
<evidence type="ECO:0000313" key="7">
    <source>
        <dbReference type="EMBL" id="GAA0964494.1"/>
    </source>
</evidence>
<evidence type="ECO:0000259" key="6">
    <source>
        <dbReference type="PROSITE" id="PS50011"/>
    </source>
</evidence>
<feature type="region of interest" description="Disordered" evidence="5">
    <location>
        <begin position="266"/>
        <end position="321"/>
    </location>
</feature>
<accession>A0ABP4CCR1</accession>
<dbReference type="InterPro" id="IPR011009">
    <property type="entry name" value="Kinase-like_dom_sf"/>
</dbReference>
<evidence type="ECO:0000256" key="4">
    <source>
        <dbReference type="ARBA" id="ARBA00022840"/>
    </source>
</evidence>
<evidence type="ECO:0000313" key="8">
    <source>
        <dbReference type="Proteomes" id="UP001500665"/>
    </source>
</evidence>
<dbReference type="RefSeq" id="WP_344244878.1">
    <property type="nucleotide sequence ID" value="NZ_BAAAHH010000034.1"/>
</dbReference>
<dbReference type="PROSITE" id="PS50011">
    <property type="entry name" value="PROTEIN_KINASE_DOM"/>
    <property type="match status" value="1"/>
</dbReference>
<dbReference type="Proteomes" id="UP001500665">
    <property type="component" value="Unassembled WGS sequence"/>
</dbReference>
<dbReference type="Pfam" id="PF00069">
    <property type="entry name" value="Pkinase"/>
    <property type="match status" value="1"/>
</dbReference>
<name>A0ABP4CCR1_9ACTN</name>
<dbReference type="PROSITE" id="PS00108">
    <property type="entry name" value="PROTEIN_KINASE_ST"/>
    <property type="match status" value="1"/>
</dbReference>
<comment type="caution">
    <text evidence="7">The sequence shown here is derived from an EMBL/GenBank/DDBJ whole genome shotgun (WGS) entry which is preliminary data.</text>
</comment>
<organism evidence="7 8">
    <name type="scientific">Actinocorallia libanotica</name>
    <dbReference type="NCBI Taxonomy" id="46162"/>
    <lineage>
        <taxon>Bacteria</taxon>
        <taxon>Bacillati</taxon>
        <taxon>Actinomycetota</taxon>
        <taxon>Actinomycetes</taxon>
        <taxon>Streptosporangiales</taxon>
        <taxon>Thermomonosporaceae</taxon>
        <taxon>Actinocorallia</taxon>
    </lineage>
</organism>
<dbReference type="InterPro" id="IPR008271">
    <property type="entry name" value="Ser/Thr_kinase_AS"/>
</dbReference>
<evidence type="ECO:0000256" key="1">
    <source>
        <dbReference type="ARBA" id="ARBA00022679"/>
    </source>
</evidence>
<reference evidence="8" key="1">
    <citation type="journal article" date="2019" name="Int. J. Syst. Evol. Microbiol.">
        <title>The Global Catalogue of Microorganisms (GCM) 10K type strain sequencing project: providing services to taxonomists for standard genome sequencing and annotation.</title>
        <authorList>
            <consortium name="The Broad Institute Genomics Platform"/>
            <consortium name="The Broad Institute Genome Sequencing Center for Infectious Disease"/>
            <person name="Wu L."/>
            <person name="Ma J."/>
        </authorList>
    </citation>
    <scope>NUCLEOTIDE SEQUENCE [LARGE SCALE GENOMIC DNA]</scope>
    <source>
        <strain evidence="8">JCM 10696</strain>
    </source>
</reference>
<keyword evidence="4" id="KW-0067">ATP-binding</keyword>
<keyword evidence="1" id="KW-0808">Transferase</keyword>
<protein>
    <recommendedName>
        <fullName evidence="6">Protein kinase domain-containing protein</fullName>
    </recommendedName>
</protein>
<evidence type="ECO:0000256" key="5">
    <source>
        <dbReference type="SAM" id="MobiDB-lite"/>
    </source>
</evidence>
<sequence>MVQARPLRASDPVSVGPYTLLGVLGEGGQGTVYLGERGGERVAVKLLHARFAEDDAARARFVRELEVAKQVARFCTAQALDADVAGDRPYIVSEFVPGISLQEQVDAEGPLTEGTLERMAINTLNALTAIHQAGIIHRDFKPHNILIGPDGPRVIDFGIARALNTTSHSRSFGTPAYMSPEQLNGHQLTAASDLFSWAASMAFAATGTAPFGEDEIGAVLYRIAHAEADTGALPAPLREVVRACLAKDPAERPTATQAQAVLMGGEAPSALQPRRRAAVSGRTEAATLASALPPRPDDDRPEPSPVEIDPPTGGGAPSGRRSTAAVLVSAVLALAVGVVGWKLTEGKDGTGEEVTALVPEKAVVTDPGPPTKSASPRPAKKAGPRSTVTVTVTAGPPGGQSPGPSATPKPPSASGPAQPSAKPVERNPHNPALLCNGGGGGGFTLKNTLAFAGGRTLQFANRAGTLCVITMKTADLDRKTVVFAHITRRSDRRNAAVRIHHRYYAGPIYLTGEDTCVRFGGGGPSGSRNTAWIGCD</sequence>
<dbReference type="SUPFAM" id="SSF56112">
    <property type="entry name" value="Protein kinase-like (PK-like)"/>
    <property type="match status" value="1"/>
</dbReference>
<dbReference type="InterPro" id="IPR000719">
    <property type="entry name" value="Prot_kinase_dom"/>
</dbReference>
<dbReference type="CDD" id="cd14014">
    <property type="entry name" value="STKc_PknB_like"/>
    <property type="match status" value="1"/>
</dbReference>
<dbReference type="EMBL" id="BAAAHH010000034">
    <property type="protein sequence ID" value="GAA0964494.1"/>
    <property type="molecule type" value="Genomic_DNA"/>
</dbReference>
<keyword evidence="8" id="KW-1185">Reference proteome</keyword>
<dbReference type="Gene3D" id="1.10.510.10">
    <property type="entry name" value="Transferase(Phosphotransferase) domain 1"/>
    <property type="match status" value="1"/>
</dbReference>
<feature type="domain" description="Protein kinase" evidence="6">
    <location>
        <begin position="18"/>
        <end position="262"/>
    </location>
</feature>
<dbReference type="PANTHER" id="PTHR43289">
    <property type="entry name" value="MITOGEN-ACTIVATED PROTEIN KINASE KINASE KINASE 20-RELATED"/>
    <property type="match status" value="1"/>
</dbReference>
<dbReference type="PANTHER" id="PTHR43289:SF34">
    <property type="entry name" value="SERINE_THREONINE-PROTEIN KINASE YBDM-RELATED"/>
    <property type="match status" value="1"/>
</dbReference>
<gene>
    <name evidence="7" type="ORF">GCM10009550_62490</name>
</gene>
<feature type="region of interest" description="Disordered" evidence="5">
    <location>
        <begin position="352"/>
        <end position="433"/>
    </location>
</feature>
<keyword evidence="2" id="KW-0547">Nucleotide-binding</keyword>